<dbReference type="Proteomes" id="UP000276133">
    <property type="component" value="Unassembled WGS sequence"/>
</dbReference>
<keyword evidence="2" id="KW-1185">Reference proteome</keyword>
<proteinExistence type="predicted"/>
<organism evidence="1 2">
    <name type="scientific">Brachionus plicatilis</name>
    <name type="common">Marine rotifer</name>
    <name type="synonym">Brachionus muelleri</name>
    <dbReference type="NCBI Taxonomy" id="10195"/>
    <lineage>
        <taxon>Eukaryota</taxon>
        <taxon>Metazoa</taxon>
        <taxon>Spiralia</taxon>
        <taxon>Gnathifera</taxon>
        <taxon>Rotifera</taxon>
        <taxon>Eurotatoria</taxon>
        <taxon>Monogononta</taxon>
        <taxon>Pseudotrocha</taxon>
        <taxon>Ploima</taxon>
        <taxon>Brachionidae</taxon>
        <taxon>Brachionus</taxon>
    </lineage>
</organism>
<name>A0A3M7SLT0_BRAPC</name>
<dbReference type="AlphaFoldDB" id="A0A3M7SLT0"/>
<evidence type="ECO:0000313" key="1">
    <source>
        <dbReference type="EMBL" id="RNA36699.1"/>
    </source>
</evidence>
<gene>
    <name evidence="1" type="ORF">BpHYR1_011348</name>
</gene>
<comment type="caution">
    <text evidence="1">The sequence shown here is derived from an EMBL/GenBank/DDBJ whole genome shotgun (WGS) entry which is preliminary data.</text>
</comment>
<protein>
    <submittedName>
        <fullName evidence="1">Uncharacterized protein</fullName>
    </submittedName>
</protein>
<accession>A0A3M7SLT0</accession>
<reference evidence="1 2" key="1">
    <citation type="journal article" date="2018" name="Sci. Rep.">
        <title>Genomic signatures of local adaptation to the degree of environmental predictability in rotifers.</title>
        <authorList>
            <person name="Franch-Gras L."/>
            <person name="Hahn C."/>
            <person name="Garcia-Roger E.M."/>
            <person name="Carmona M.J."/>
            <person name="Serra M."/>
            <person name="Gomez A."/>
        </authorList>
    </citation>
    <scope>NUCLEOTIDE SEQUENCE [LARGE SCALE GENOMIC DNA]</scope>
    <source>
        <strain evidence="1">HYR1</strain>
    </source>
</reference>
<sequence>MSICYGTKTYLVNKVDQTICVLINYDSRNSSTNSLFDWMRTCRSLDHFINIGNFSGAKRSPLGSEKICSVLRDWPFTFHPKSRLCRFQIQFDNSPTPFSGNIYFFLNNGRANKKTSLDKNTSCQIFSDKQQLN</sequence>
<evidence type="ECO:0000313" key="2">
    <source>
        <dbReference type="Proteomes" id="UP000276133"/>
    </source>
</evidence>
<dbReference type="EMBL" id="REGN01001139">
    <property type="protein sequence ID" value="RNA36699.1"/>
    <property type="molecule type" value="Genomic_DNA"/>
</dbReference>